<dbReference type="SUPFAM" id="SSF53850">
    <property type="entry name" value="Periplasmic binding protein-like II"/>
    <property type="match status" value="1"/>
</dbReference>
<reference evidence="2 5" key="2">
    <citation type="journal article" date="2011" name="Nucleic Acids Res.">
        <title>Insights into the evolution of Archaea and eukaryotic protein modifier systems revealed by the genome of a novel archaeal group.</title>
        <authorList>
            <person name="Nunoura T."/>
            <person name="Takaki Y."/>
            <person name="Kakuta J."/>
            <person name="Nishi S."/>
            <person name="Sugahara J."/>
            <person name="Kazama H."/>
            <person name="Chee G."/>
            <person name="Hattori M."/>
            <person name="Kanai A."/>
            <person name="Atomi H."/>
            <person name="Takai K."/>
            <person name="Takami H."/>
        </authorList>
    </citation>
    <scope>NUCLEOTIDE SEQUENCE [LARGE SCALE GENOMIC DNA]</scope>
</reference>
<gene>
    <name evidence="4" type="ORF">CSUB_C0667</name>
    <name evidence="3" type="ORF">HGMM_F09F10C32</name>
    <name evidence="2" type="ORF">HGMM_F40C01C04</name>
</gene>
<proteinExistence type="predicted"/>
<evidence type="ECO:0000313" key="3">
    <source>
        <dbReference type="EMBL" id="BAJ47710.1"/>
    </source>
</evidence>
<sequence length="507" mass="56060">MKDEIDQNVLNKKITRRKAVSNAAAAGLAVGVGLVAGLGGYFAGFSSAGVNTVTQTVTVGGQTVTVTGGGQTVTRTVTQTVTGTPTVSGPPLQFVHWHYRDDIVTSYVKKFEEYFGEKVTEIHLANENYNPLLEAKFQAGDIIDMCYANFFEAARLIQLGFTRDVESFPEIKQIKSEMYPSIVEAYSTVDGKLAGLPYFWSARSAPVVNDSILEKAGMAGERPGTWDELWDMARDIKAAGAADTPVMPHWFNANYGITWDFLAEMSNVYNDPDLTQTLFNKKFEPVFDANTEVGELLRTWQQVFKEGLVDPTVLAQAGDSDHVSAIVTGKYAFTPTALYYFKVLNDPSQSRIPVGKANLVPVTKSGWGVIDTGLYCWPNKTTDDFRSQRLIKFLGWRTPDGERLTATAWAITDALGSGYTDTLRHPDVQEGFRQWLGDRAPETLKIFDDIANTMGRPFVFKSPLYTEWADISFPIFSAIVAGTTSVEDGVTRLRNESDRLYRKFHGG</sequence>
<dbReference type="PANTHER" id="PTHR43649:SF12">
    <property type="entry name" value="DIACETYLCHITOBIOSE BINDING PROTEIN DASA"/>
    <property type="match status" value="1"/>
</dbReference>
<evidence type="ECO:0000313" key="2">
    <source>
        <dbReference type="EMBL" id="BAJ46963.1"/>
    </source>
</evidence>
<dbReference type="Gene3D" id="3.40.190.10">
    <property type="entry name" value="Periplasmic binding protein-like II"/>
    <property type="match status" value="1"/>
</dbReference>
<dbReference type="Proteomes" id="UP000008120">
    <property type="component" value="Chromosome"/>
</dbReference>
<organism evidence="2 5">
    <name type="scientific">Caldiarchaeum subterraneum</name>
    <dbReference type="NCBI Taxonomy" id="311458"/>
    <lineage>
        <taxon>Archaea</taxon>
        <taxon>Nitrososphaerota</taxon>
        <taxon>Candidatus Caldarchaeales</taxon>
        <taxon>Candidatus Caldarchaeaceae</taxon>
        <taxon>Candidatus Caldarchaeum</taxon>
    </lineage>
</organism>
<accession>E6N3Q7</accession>
<dbReference type="BioCyc" id="CCAL311458:G131R-679-MONOMER"/>
<name>E6N3Q7_CALS0</name>
<keyword evidence="1" id="KW-0472">Membrane</keyword>
<dbReference type="InterPro" id="IPR006059">
    <property type="entry name" value="SBP"/>
</dbReference>
<keyword evidence="1" id="KW-0812">Transmembrane</keyword>
<dbReference type="EMBL" id="BA000048">
    <property type="protein sequence ID" value="BAJ50526.1"/>
    <property type="molecule type" value="Genomic_DNA"/>
</dbReference>
<reference evidence="2 5" key="1">
    <citation type="journal article" date="2005" name="Environ. Microbiol.">
        <title>Genetic and functional properties of uncultivated thermophilic crenarchaeotes from a subsurface gold mine as revealed by analysis of genome fragments.</title>
        <authorList>
            <person name="Nunoura T."/>
            <person name="Hirayama H."/>
            <person name="Takami H."/>
            <person name="Oida H."/>
            <person name="Nishi S."/>
            <person name="Shimamura S."/>
            <person name="Suzuki Y."/>
            <person name="Inagaki F."/>
            <person name="Takai K."/>
            <person name="Nealson K.H."/>
            <person name="Horikoshi K."/>
        </authorList>
    </citation>
    <scope>NUCLEOTIDE SEQUENCE [LARGE SCALE GENOMIC DNA]</scope>
</reference>
<keyword evidence="1" id="KW-1133">Transmembrane helix</keyword>
<evidence type="ECO:0000256" key="1">
    <source>
        <dbReference type="SAM" id="Phobius"/>
    </source>
</evidence>
<feature type="transmembrane region" description="Helical" evidence="1">
    <location>
        <begin position="20"/>
        <end position="43"/>
    </location>
</feature>
<dbReference type="EMBL" id="AP011751">
    <property type="protein sequence ID" value="BAJ46963.1"/>
    <property type="molecule type" value="Genomic_DNA"/>
</dbReference>
<dbReference type="InterPro" id="IPR050490">
    <property type="entry name" value="Bact_solute-bd_prot1"/>
</dbReference>
<protein>
    <submittedName>
        <fullName evidence="2">Extracellular solute-binding protein</fullName>
    </submittedName>
</protein>
<dbReference type="KEGG" id="csu:CSUB_C0667"/>
<dbReference type="Pfam" id="PF13416">
    <property type="entry name" value="SBP_bac_8"/>
    <property type="match status" value="1"/>
</dbReference>
<evidence type="ECO:0000313" key="4">
    <source>
        <dbReference type="EMBL" id="BAJ50526.1"/>
    </source>
</evidence>
<evidence type="ECO:0000313" key="5">
    <source>
        <dbReference type="Proteomes" id="UP000008120"/>
    </source>
</evidence>
<dbReference type="PANTHER" id="PTHR43649">
    <property type="entry name" value="ARABINOSE-BINDING PROTEIN-RELATED"/>
    <property type="match status" value="1"/>
</dbReference>
<reference evidence="2" key="3">
    <citation type="journal article" date="2012" name="PLoS ONE">
        <title>A Deeply Branching Thermophilic Bacterium with an Ancient Acetyl-CoA Pathway Dominates a Subsurface Ecosystem.</title>
        <authorList>
            <person name="Takami H."/>
            <person name="Noguchi H."/>
            <person name="Takaki Y."/>
            <person name="Uchiyama I."/>
            <person name="Toyoda A."/>
            <person name="Nishi S."/>
            <person name="Chee G.-J."/>
            <person name="Arai W."/>
            <person name="Nunoura T."/>
            <person name="Itoh T."/>
            <person name="Hattori M."/>
            <person name="Takai K."/>
        </authorList>
    </citation>
    <scope>NUCLEOTIDE SEQUENCE</scope>
</reference>
<dbReference type="EMBL" id="AP011844">
    <property type="protein sequence ID" value="BAJ47710.1"/>
    <property type="molecule type" value="Genomic_DNA"/>
</dbReference>
<dbReference type="STRING" id="311458.CSUB_C0667"/>
<dbReference type="AlphaFoldDB" id="E6N3Q7"/>